<evidence type="ECO:0000256" key="4">
    <source>
        <dbReference type="ARBA" id="ARBA00022530"/>
    </source>
</evidence>
<keyword evidence="5" id="KW-0165">Cleavage on pair of basic residues</keyword>
<dbReference type="AlphaFoldDB" id="A0AAJ7U5B9"/>
<evidence type="ECO:0000256" key="6">
    <source>
        <dbReference type="ARBA" id="ARBA00022729"/>
    </source>
</evidence>
<comment type="similarity">
    <text evidence="2 11 13">Belongs to the TGF-beta family.</text>
</comment>
<dbReference type="PIRSF" id="PIRSF001787">
    <property type="entry name" value="TGF-beta"/>
    <property type="match status" value="1"/>
</dbReference>
<dbReference type="GO" id="GO:0005615">
    <property type="term" value="C:extracellular space"/>
    <property type="evidence" value="ECO:0007669"/>
    <property type="project" value="UniProtKB-UniRule"/>
</dbReference>
<evidence type="ECO:0000256" key="9">
    <source>
        <dbReference type="ARBA" id="ARBA00023180"/>
    </source>
</evidence>
<evidence type="ECO:0000256" key="3">
    <source>
        <dbReference type="ARBA" id="ARBA00022525"/>
    </source>
</evidence>
<feature type="disulfide bond" description="Interchain" evidence="12">
    <location>
        <position position="381"/>
    </location>
</feature>
<dbReference type="GO" id="GO:0005125">
    <property type="term" value="F:cytokine activity"/>
    <property type="evidence" value="ECO:0007669"/>
    <property type="project" value="TreeGrafter"/>
</dbReference>
<dbReference type="PROSITE" id="PS00250">
    <property type="entry name" value="TGF_BETA_1"/>
    <property type="match status" value="1"/>
</dbReference>
<evidence type="ECO:0000256" key="1">
    <source>
        <dbReference type="ARBA" id="ARBA00004498"/>
    </source>
</evidence>
<evidence type="ECO:0000256" key="8">
    <source>
        <dbReference type="ARBA" id="ARBA00023157"/>
    </source>
</evidence>
<evidence type="ECO:0000256" key="2">
    <source>
        <dbReference type="ARBA" id="ARBA00006656"/>
    </source>
</evidence>
<dbReference type="Proteomes" id="UP001318040">
    <property type="component" value="Chromosome 53"/>
</dbReference>
<feature type="disulfide bond" evidence="12">
    <location>
        <begin position="311"/>
        <end position="320"/>
    </location>
</feature>
<evidence type="ECO:0000259" key="14">
    <source>
        <dbReference type="PROSITE" id="PS51362"/>
    </source>
</evidence>
<dbReference type="InterPro" id="IPR017948">
    <property type="entry name" value="TGFb_CS"/>
</dbReference>
<dbReference type="GO" id="GO:0007179">
    <property type="term" value="P:transforming growth factor beta receptor signaling pathway"/>
    <property type="evidence" value="ECO:0007669"/>
    <property type="project" value="TreeGrafter"/>
</dbReference>
<feature type="disulfide bond" evidence="12">
    <location>
        <begin position="319"/>
        <end position="382"/>
    </location>
</feature>
<organism evidence="15 16">
    <name type="scientific">Petromyzon marinus</name>
    <name type="common">Sea lamprey</name>
    <dbReference type="NCBI Taxonomy" id="7757"/>
    <lineage>
        <taxon>Eukaryota</taxon>
        <taxon>Metazoa</taxon>
        <taxon>Chordata</taxon>
        <taxon>Craniata</taxon>
        <taxon>Vertebrata</taxon>
        <taxon>Cyclostomata</taxon>
        <taxon>Hyperoartia</taxon>
        <taxon>Petromyzontiformes</taxon>
        <taxon>Petromyzontidae</taxon>
        <taxon>Petromyzon</taxon>
    </lineage>
</organism>
<reference evidence="16" key="1">
    <citation type="submission" date="2025-08" db="UniProtKB">
        <authorList>
            <consortium name="RefSeq"/>
        </authorList>
    </citation>
    <scope>IDENTIFICATION</scope>
    <source>
        <tissue evidence="16">Sperm</tissue>
    </source>
</reference>
<dbReference type="Pfam" id="PF00019">
    <property type="entry name" value="TGF_beta"/>
    <property type="match status" value="1"/>
</dbReference>
<protein>
    <recommendedName>
        <fullName evidence="11">Transforming growth factor beta</fullName>
    </recommendedName>
</protein>
<dbReference type="GO" id="GO:0042127">
    <property type="term" value="P:regulation of cell population proliferation"/>
    <property type="evidence" value="ECO:0007669"/>
    <property type="project" value="TreeGrafter"/>
</dbReference>
<proteinExistence type="inferred from homology"/>
<dbReference type="InterPro" id="IPR001839">
    <property type="entry name" value="TGF-b_C"/>
</dbReference>
<dbReference type="SMART" id="SM00204">
    <property type="entry name" value="TGFB"/>
    <property type="match status" value="1"/>
</dbReference>
<evidence type="ECO:0000256" key="11">
    <source>
        <dbReference type="PIRNR" id="PIRNR001787"/>
    </source>
</evidence>
<dbReference type="InterPro" id="IPR029034">
    <property type="entry name" value="Cystine-knot_cytokine"/>
</dbReference>
<dbReference type="KEGG" id="pmrn:116953922"/>
<keyword evidence="15" id="KW-1185">Reference proteome</keyword>
<keyword evidence="7 11" id="KW-0339">Growth factor</keyword>
<accession>A0AAJ7U5B9</accession>
<evidence type="ECO:0000256" key="5">
    <source>
        <dbReference type="ARBA" id="ARBA00022685"/>
    </source>
</evidence>
<dbReference type="Pfam" id="PF00688">
    <property type="entry name" value="TGFb_propeptide"/>
    <property type="match status" value="1"/>
</dbReference>
<dbReference type="PANTHER" id="PTHR11848">
    <property type="entry name" value="TGF-BETA FAMILY"/>
    <property type="match status" value="1"/>
</dbReference>
<keyword evidence="10 11" id="KW-0497">Mitogen</keyword>
<keyword evidence="6 11" id="KW-0732">Signal</keyword>
<keyword evidence="4" id="KW-0272">Extracellular matrix</keyword>
<evidence type="ECO:0000256" key="7">
    <source>
        <dbReference type="ARBA" id="ARBA00023030"/>
    </source>
</evidence>
<feature type="chain" id="PRO_5042319300" description="Transforming growth factor beta" evidence="11">
    <location>
        <begin position="30"/>
        <end position="416"/>
    </location>
</feature>
<dbReference type="PANTHER" id="PTHR11848:SF33">
    <property type="entry name" value="TGF-BETA FAMILY PROFILE DOMAIN-CONTAINING PROTEIN"/>
    <property type="match status" value="1"/>
</dbReference>
<keyword evidence="8 12" id="KW-1015">Disulfide bond</keyword>
<dbReference type="Gene3D" id="2.10.90.10">
    <property type="entry name" value="Cystine-knot cytokines"/>
    <property type="match status" value="1"/>
</dbReference>
<feature type="signal peptide" evidence="11">
    <location>
        <begin position="1"/>
        <end position="29"/>
    </location>
</feature>
<gene>
    <name evidence="16" type="primary">LOC116953922</name>
</gene>
<evidence type="ECO:0000313" key="15">
    <source>
        <dbReference type="Proteomes" id="UP001318040"/>
    </source>
</evidence>
<dbReference type="GO" id="GO:0051781">
    <property type="term" value="P:positive regulation of cell division"/>
    <property type="evidence" value="ECO:0007669"/>
    <property type="project" value="UniProtKB-UniRule"/>
</dbReference>
<keyword evidence="9" id="KW-0325">Glycoprotein</keyword>
<feature type="disulfide bond" evidence="12">
    <location>
        <begin position="352"/>
        <end position="415"/>
    </location>
</feature>
<feature type="domain" description="TGF-beta family profile" evidence="14">
    <location>
        <begin position="301"/>
        <end position="416"/>
    </location>
</feature>
<name>A0AAJ7U5B9_PETMA</name>
<dbReference type="PROSITE" id="PS51362">
    <property type="entry name" value="TGF_BETA_2"/>
    <property type="match status" value="1"/>
</dbReference>
<dbReference type="Gene3D" id="2.60.120.970">
    <property type="match status" value="1"/>
</dbReference>
<evidence type="ECO:0000313" key="16">
    <source>
        <dbReference type="RefSeq" id="XP_032830128.1"/>
    </source>
</evidence>
<dbReference type="InterPro" id="IPR015615">
    <property type="entry name" value="TGF-beta-rel"/>
</dbReference>
<comment type="subcellular location">
    <subcellularLocation>
        <location evidence="1">Secreted</location>
        <location evidence="1">Extracellular space</location>
        <location evidence="1">Extracellular matrix</location>
    </subcellularLocation>
</comment>
<evidence type="ECO:0000256" key="12">
    <source>
        <dbReference type="PIRSR" id="PIRSR001787-1"/>
    </source>
</evidence>
<keyword evidence="3 11" id="KW-0964">Secreted</keyword>
<evidence type="ECO:0000256" key="10">
    <source>
        <dbReference type="ARBA" id="ARBA00023246"/>
    </source>
</evidence>
<dbReference type="InterPro" id="IPR016319">
    <property type="entry name" value="TGF-beta"/>
</dbReference>
<dbReference type="RefSeq" id="XP_032830128.1">
    <property type="nucleotide sequence ID" value="XM_032974237.1"/>
</dbReference>
<dbReference type="GO" id="GO:0008083">
    <property type="term" value="F:growth factor activity"/>
    <property type="evidence" value="ECO:0007669"/>
    <property type="project" value="UniProtKB-UniRule"/>
</dbReference>
<dbReference type="FunFam" id="2.10.90.10:FF:000004">
    <property type="entry name" value="Transforming growth factor beta"/>
    <property type="match status" value="1"/>
</dbReference>
<dbReference type="PRINTS" id="PR01423">
    <property type="entry name" value="TGFBETA"/>
</dbReference>
<evidence type="ECO:0000256" key="13">
    <source>
        <dbReference type="RuleBase" id="RU000354"/>
    </source>
</evidence>
<comment type="subunit">
    <text evidence="11">Homodimer; disulfide-linked.</text>
</comment>
<dbReference type="SUPFAM" id="SSF57501">
    <property type="entry name" value="Cystine-knot cytokines"/>
    <property type="match status" value="1"/>
</dbReference>
<dbReference type="InterPro" id="IPR001111">
    <property type="entry name" value="TGF-b_propeptide"/>
</dbReference>
<feature type="disulfide bond" evidence="12">
    <location>
        <begin position="348"/>
        <end position="413"/>
    </location>
</feature>
<sequence length="416" mass="46823">MAGAGGLTMPLLLLSPLLLLVLQPHTPLAMSTCRSLDLTELTRKRIEAIRGQILSKLRLAEPPEHFEGGGSQAVVVPGSVMALYNSTRDMLVQQQRRRLSIEQGWCAEALARGEEHYYSRVAHIVNCSRINSDSRGTFEFDVSALTFDVRYVSAELRLLRTPNPEATLPEQRIELYQLLPGPGPDNLTQRFVSSQVVQTGGEEELLAFNVTDTVQAWLQDSSTNKGFKISLHWPSDSTVPQPGMQVHFEEGRVVGPVRHDMQVIEVYKMAQEKGRLPYLLIMTQSGSPNGSDGAQASHSARRKRTLDEKYCMSNQEDNCCLRKLYIDFRRDLGWRWIHEPKGYHANMCAGPCPYLWSYNTQYTKVLGLYSLRNPDASASPCCVPQELEPLTILYYVGRESRVEQLSNMIVRSCKCS</sequence>